<sequence>MLSDPRLSPMSPLNGCSSAWLPIRQPTPLLSEPRDRWVDMGTDRPGAPQPASQPGLQLQQQPASQSFRPGEKPLMLETTSAAHLLQLFQWDPGLLGLGCLFGLVLGLLGANWEQNGSLAGHQWTRVLISNRIGAGVGRNLSPSQIGLDAWFSSSWKVFRVPVAVGGKPRRLSIKGDVQDVGSLHPLTPSSLLGGSRASEDLPTLTVTDLAQDRGQRGGTVAGALFTQLWGSPGPGEREDVFRASLIMAASEEINRQGPAGMLQLLLLLMGGLQGGGRPERRVEETADSHTRGYTITLALWFHICTAAQACKSTFLVWPDANRAHDASA</sequence>
<reference evidence="2" key="1">
    <citation type="submission" date="2020-03" db="EMBL/GenBank/DDBJ databases">
        <authorList>
            <person name="Weist P."/>
        </authorList>
    </citation>
    <scope>NUCLEOTIDE SEQUENCE</scope>
</reference>
<feature type="region of interest" description="Disordered" evidence="1">
    <location>
        <begin position="1"/>
        <end position="70"/>
    </location>
</feature>
<feature type="compositionally biased region" description="Basic and acidic residues" evidence="1">
    <location>
        <begin position="32"/>
        <end position="42"/>
    </location>
</feature>
<feature type="compositionally biased region" description="Polar residues" evidence="1">
    <location>
        <begin position="50"/>
        <end position="67"/>
    </location>
</feature>
<organism evidence="2 3">
    <name type="scientific">Pleuronectes platessa</name>
    <name type="common">European plaice</name>
    <dbReference type="NCBI Taxonomy" id="8262"/>
    <lineage>
        <taxon>Eukaryota</taxon>
        <taxon>Metazoa</taxon>
        <taxon>Chordata</taxon>
        <taxon>Craniata</taxon>
        <taxon>Vertebrata</taxon>
        <taxon>Euteleostomi</taxon>
        <taxon>Actinopterygii</taxon>
        <taxon>Neopterygii</taxon>
        <taxon>Teleostei</taxon>
        <taxon>Neoteleostei</taxon>
        <taxon>Acanthomorphata</taxon>
        <taxon>Carangaria</taxon>
        <taxon>Pleuronectiformes</taxon>
        <taxon>Pleuronectoidei</taxon>
        <taxon>Pleuronectidae</taxon>
        <taxon>Pleuronectes</taxon>
    </lineage>
</organism>
<dbReference type="Proteomes" id="UP001153269">
    <property type="component" value="Unassembled WGS sequence"/>
</dbReference>
<name>A0A9N7UD61_PLEPL</name>
<evidence type="ECO:0000256" key="1">
    <source>
        <dbReference type="SAM" id="MobiDB-lite"/>
    </source>
</evidence>
<keyword evidence="3" id="KW-1185">Reference proteome</keyword>
<dbReference type="EMBL" id="CADEAL010001091">
    <property type="protein sequence ID" value="CAB1428826.1"/>
    <property type="molecule type" value="Genomic_DNA"/>
</dbReference>
<protein>
    <submittedName>
        <fullName evidence="2">Uncharacterized protein</fullName>
    </submittedName>
</protein>
<proteinExistence type="predicted"/>
<dbReference type="AlphaFoldDB" id="A0A9N7UD61"/>
<comment type="caution">
    <text evidence="2">The sequence shown here is derived from an EMBL/GenBank/DDBJ whole genome shotgun (WGS) entry which is preliminary data.</text>
</comment>
<accession>A0A9N7UD61</accession>
<evidence type="ECO:0000313" key="2">
    <source>
        <dbReference type="EMBL" id="CAB1428826.1"/>
    </source>
</evidence>
<gene>
    <name evidence="2" type="ORF">PLEPLA_LOCUS16801</name>
</gene>
<evidence type="ECO:0000313" key="3">
    <source>
        <dbReference type="Proteomes" id="UP001153269"/>
    </source>
</evidence>